<feature type="domain" description="Ancillary SecYEG translocon subunit/Cell division coordinator CpoB TPR" evidence="10">
    <location>
        <begin position="20"/>
        <end position="196"/>
    </location>
</feature>
<name>A0A839SP92_9PROT</name>
<comment type="similarity">
    <text evidence="7">Belongs to the YfgM family.</text>
</comment>
<evidence type="ECO:0000256" key="4">
    <source>
        <dbReference type="ARBA" id="ARBA00022989"/>
    </source>
</evidence>
<reference evidence="11 12" key="1">
    <citation type="submission" date="2020-08" db="EMBL/GenBank/DDBJ databases">
        <title>Genomic Encyclopedia of Type Strains, Phase III (KMG-III): the genomes of soil and plant-associated and newly described type strains.</title>
        <authorList>
            <person name="Whitman W."/>
        </authorList>
    </citation>
    <scope>NUCLEOTIDE SEQUENCE [LARGE SCALE GENOMIC DNA]</scope>
    <source>
        <strain evidence="11 12">CECT 8803</strain>
    </source>
</reference>
<evidence type="ECO:0000256" key="6">
    <source>
        <dbReference type="ARBA" id="ARBA00023186"/>
    </source>
</evidence>
<keyword evidence="6" id="KW-0143">Chaperone</keyword>
<dbReference type="EMBL" id="JACHXA010000002">
    <property type="protein sequence ID" value="MBB3064631.1"/>
    <property type="molecule type" value="Genomic_DNA"/>
</dbReference>
<evidence type="ECO:0000256" key="9">
    <source>
        <dbReference type="SAM" id="Phobius"/>
    </source>
</evidence>
<dbReference type="Proteomes" id="UP000581135">
    <property type="component" value="Unassembled WGS sequence"/>
</dbReference>
<dbReference type="GO" id="GO:0044877">
    <property type="term" value="F:protein-containing complex binding"/>
    <property type="evidence" value="ECO:0007669"/>
    <property type="project" value="InterPro"/>
</dbReference>
<proteinExistence type="inferred from homology"/>
<comment type="subcellular location">
    <subcellularLocation>
        <location evidence="1">Cell membrane</location>
        <topology evidence="1">Single-pass type II membrane protein</topology>
    </subcellularLocation>
</comment>
<feature type="transmembrane region" description="Helical" evidence="9">
    <location>
        <begin position="26"/>
        <end position="48"/>
    </location>
</feature>
<dbReference type="InterPro" id="IPR026039">
    <property type="entry name" value="YfgM"/>
</dbReference>
<keyword evidence="12" id="KW-1185">Reference proteome</keyword>
<keyword evidence="5 9" id="KW-0472">Membrane</keyword>
<evidence type="ECO:0000256" key="2">
    <source>
        <dbReference type="ARBA" id="ARBA00022475"/>
    </source>
</evidence>
<gene>
    <name evidence="11" type="ORF">FHR98_000903</name>
</gene>
<dbReference type="RefSeq" id="WP_183415438.1">
    <property type="nucleotide sequence ID" value="NZ_JACHXA010000002.1"/>
</dbReference>
<accession>A0A839SP92</accession>
<dbReference type="InterPro" id="IPR018704">
    <property type="entry name" value="SecYEG/CpoB_TPR"/>
</dbReference>
<evidence type="ECO:0000256" key="3">
    <source>
        <dbReference type="ARBA" id="ARBA00022692"/>
    </source>
</evidence>
<keyword evidence="2" id="KW-1003">Cell membrane</keyword>
<sequence length="215" mass="23348">MSDIFEEVEEAVRHEQYMKLWKRYRFVVIGAAVALVLGVAGYQGWTYWKQQQSIKNSERFAAALAIVDEQGTAEAVTALEEVAKENPSGYGVLARFRIAGEHQKAGDKAAAVGALDALSNDTAVPKALRDLARLQSVMLDLDDAAPDALEGRLAPLLNEANPFYASATELMGYIAMKKGDDEKARTLFQTLVDGTEAPGGVRSRAQRMLTVLGAE</sequence>
<keyword evidence="4 9" id="KW-1133">Transmembrane helix</keyword>
<evidence type="ECO:0000256" key="1">
    <source>
        <dbReference type="ARBA" id="ARBA00004401"/>
    </source>
</evidence>
<dbReference type="GO" id="GO:0005886">
    <property type="term" value="C:plasma membrane"/>
    <property type="evidence" value="ECO:0007669"/>
    <property type="project" value="UniProtKB-SubCell"/>
</dbReference>
<evidence type="ECO:0000313" key="11">
    <source>
        <dbReference type="EMBL" id="MBB3064631.1"/>
    </source>
</evidence>
<dbReference type="InterPro" id="IPR011990">
    <property type="entry name" value="TPR-like_helical_dom_sf"/>
</dbReference>
<dbReference type="AlphaFoldDB" id="A0A839SP92"/>
<evidence type="ECO:0000259" key="10">
    <source>
        <dbReference type="Pfam" id="PF09976"/>
    </source>
</evidence>
<comment type="caution">
    <text evidence="11">The sequence shown here is derived from an EMBL/GenBank/DDBJ whole genome shotgun (WGS) entry which is preliminary data.</text>
</comment>
<evidence type="ECO:0000256" key="8">
    <source>
        <dbReference type="ARBA" id="ARBA00024235"/>
    </source>
</evidence>
<dbReference type="PANTHER" id="PTHR38035">
    <property type="entry name" value="UPF0070 PROTEIN YFGM"/>
    <property type="match status" value="1"/>
</dbReference>
<dbReference type="PANTHER" id="PTHR38035:SF1">
    <property type="entry name" value="ANCILLARY SECYEG TRANSLOCON SUBUNIT"/>
    <property type="match status" value="1"/>
</dbReference>
<evidence type="ECO:0000313" key="12">
    <source>
        <dbReference type="Proteomes" id="UP000581135"/>
    </source>
</evidence>
<evidence type="ECO:0000256" key="7">
    <source>
        <dbReference type="ARBA" id="ARBA00024197"/>
    </source>
</evidence>
<dbReference type="Gene3D" id="1.25.40.10">
    <property type="entry name" value="Tetratricopeptide repeat domain"/>
    <property type="match status" value="1"/>
</dbReference>
<organism evidence="11 12">
    <name type="scientific">Limibacillus halophilus</name>
    <dbReference type="NCBI Taxonomy" id="1579333"/>
    <lineage>
        <taxon>Bacteria</taxon>
        <taxon>Pseudomonadati</taxon>
        <taxon>Pseudomonadota</taxon>
        <taxon>Alphaproteobacteria</taxon>
        <taxon>Rhodospirillales</taxon>
        <taxon>Rhodovibrionaceae</taxon>
        <taxon>Limibacillus</taxon>
    </lineage>
</organism>
<keyword evidence="3 9" id="KW-0812">Transmembrane</keyword>
<dbReference type="Pfam" id="PF09976">
    <property type="entry name" value="TPR_21"/>
    <property type="match status" value="1"/>
</dbReference>
<evidence type="ECO:0000256" key="5">
    <source>
        <dbReference type="ARBA" id="ARBA00023136"/>
    </source>
</evidence>
<protein>
    <recommendedName>
        <fullName evidence="8">Ancillary SecYEG translocon subunit</fullName>
    </recommendedName>
</protein>